<evidence type="ECO:0000313" key="5">
    <source>
        <dbReference type="Proteomes" id="UP001589767"/>
    </source>
</evidence>
<feature type="transmembrane region" description="Helical" evidence="2">
    <location>
        <begin position="150"/>
        <end position="180"/>
    </location>
</feature>
<dbReference type="EMBL" id="JBHLWB010000006">
    <property type="protein sequence ID" value="MFC0309367.1"/>
    <property type="molecule type" value="Genomic_DNA"/>
</dbReference>
<name>A0ABV6H176_9PAST</name>
<feature type="domain" description="Prepilin type IV endopeptidase peptidase" evidence="3">
    <location>
        <begin position="70"/>
        <end position="179"/>
    </location>
</feature>
<feature type="transmembrane region" description="Helical" evidence="2">
    <location>
        <begin position="187"/>
        <end position="204"/>
    </location>
</feature>
<evidence type="ECO:0000256" key="1">
    <source>
        <dbReference type="ARBA" id="ARBA00005801"/>
    </source>
</evidence>
<proteinExistence type="inferred from homology"/>
<keyword evidence="5" id="KW-1185">Reference proteome</keyword>
<gene>
    <name evidence="4" type="ORF">ACFFHK_06550</name>
</gene>
<protein>
    <submittedName>
        <fullName evidence="4">Prepilin peptidase</fullName>
        <ecNumber evidence="4">3.4.23.43</ecNumber>
    </submittedName>
</protein>
<keyword evidence="2" id="KW-0812">Transmembrane</keyword>
<comment type="similarity">
    <text evidence="1">Belongs to the peptidase A24 family.</text>
</comment>
<evidence type="ECO:0000256" key="2">
    <source>
        <dbReference type="SAM" id="Phobius"/>
    </source>
</evidence>
<reference evidence="4 5" key="1">
    <citation type="submission" date="2024-09" db="EMBL/GenBank/DDBJ databases">
        <authorList>
            <person name="Sun Q."/>
            <person name="Mori K."/>
        </authorList>
    </citation>
    <scope>NUCLEOTIDE SEQUENCE [LARGE SCALE GENOMIC DNA]</scope>
    <source>
        <strain evidence="4 5">CCM 7539</strain>
    </source>
</reference>
<accession>A0ABV6H176</accession>
<feature type="transmembrane region" description="Helical" evidence="2">
    <location>
        <begin position="66"/>
        <end position="81"/>
    </location>
</feature>
<evidence type="ECO:0000313" key="4">
    <source>
        <dbReference type="EMBL" id="MFC0309367.1"/>
    </source>
</evidence>
<dbReference type="InterPro" id="IPR050882">
    <property type="entry name" value="Prepilin_peptidase/N-MTase"/>
</dbReference>
<dbReference type="PANTHER" id="PTHR30487">
    <property type="entry name" value="TYPE 4 PREPILIN-LIKE PROTEINS LEADER PEPTIDE-PROCESSING ENZYME"/>
    <property type="match status" value="1"/>
</dbReference>
<dbReference type="InterPro" id="IPR000045">
    <property type="entry name" value="Prepilin_IV_endopep_pep"/>
</dbReference>
<dbReference type="Proteomes" id="UP001589767">
    <property type="component" value="Unassembled WGS sequence"/>
</dbReference>
<dbReference type="EC" id="3.4.23.43" evidence="4"/>
<keyword evidence="2" id="KW-0472">Membrane</keyword>
<dbReference type="PANTHER" id="PTHR30487:SF0">
    <property type="entry name" value="PREPILIN LEADER PEPTIDASE_N-METHYLTRANSFERASE-RELATED"/>
    <property type="match status" value="1"/>
</dbReference>
<dbReference type="Gene3D" id="1.20.120.1220">
    <property type="match status" value="1"/>
</dbReference>
<feature type="transmembrane region" description="Helical" evidence="2">
    <location>
        <begin position="87"/>
        <end position="106"/>
    </location>
</feature>
<keyword evidence="2" id="KW-1133">Transmembrane helix</keyword>
<dbReference type="GO" id="GO:0004190">
    <property type="term" value="F:aspartic-type endopeptidase activity"/>
    <property type="evidence" value="ECO:0007669"/>
    <property type="project" value="UniProtKB-EC"/>
</dbReference>
<sequence>MILLSLILFSLGFIYYLDQFPRWLQKLGNELPPVTIPKSDRYLHILIYLFISAGCQFTTTLWWHTYLYYFLLGFCYAIAYLDYRYRLISVLHCYILITLAFFFLLLQITTLTIEQALISFIFAFISSITGYFICFFLFGEEKLGLGDILLFSALALFILPTWLPWLLLIASSITLSYALLIKKKNPALPFAPGLILATLILYLLQ</sequence>
<keyword evidence="4" id="KW-0378">Hydrolase</keyword>
<dbReference type="Pfam" id="PF01478">
    <property type="entry name" value="Peptidase_A24"/>
    <property type="match status" value="1"/>
</dbReference>
<feature type="transmembrane region" description="Helical" evidence="2">
    <location>
        <begin position="118"/>
        <end position="138"/>
    </location>
</feature>
<dbReference type="RefSeq" id="WP_382370748.1">
    <property type="nucleotide sequence ID" value="NZ_JBHLWB010000006.1"/>
</dbReference>
<organism evidence="4 5">
    <name type="scientific">Gallibacterium trehalosifermentans</name>
    <dbReference type="NCBI Taxonomy" id="516935"/>
    <lineage>
        <taxon>Bacteria</taxon>
        <taxon>Pseudomonadati</taxon>
        <taxon>Pseudomonadota</taxon>
        <taxon>Gammaproteobacteria</taxon>
        <taxon>Pasteurellales</taxon>
        <taxon>Pasteurellaceae</taxon>
        <taxon>Gallibacterium</taxon>
    </lineage>
</organism>
<evidence type="ECO:0000259" key="3">
    <source>
        <dbReference type="Pfam" id="PF01478"/>
    </source>
</evidence>
<comment type="caution">
    <text evidence="4">The sequence shown here is derived from an EMBL/GenBank/DDBJ whole genome shotgun (WGS) entry which is preliminary data.</text>
</comment>